<dbReference type="STRING" id="869279.SE15_00160"/>
<dbReference type="Gene3D" id="3.30.460.10">
    <property type="entry name" value="Beta Polymerase, domain 2"/>
    <property type="match status" value="1"/>
</dbReference>
<evidence type="ECO:0000313" key="3">
    <source>
        <dbReference type="Proteomes" id="UP000050544"/>
    </source>
</evidence>
<dbReference type="PANTHER" id="PTHR43852:SF3">
    <property type="entry name" value="NUCLEOTIDYLTRANSFERASE"/>
    <property type="match status" value="1"/>
</dbReference>
<keyword evidence="3" id="KW-1185">Reference proteome</keyword>
<dbReference type="EMBL" id="LGKO01000002">
    <property type="protein sequence ID" value="KPL83727.1"/>
    <property type="molecule type" value="Genomic_DNA"/>
</dbReference>
<dbReference type="PANTHER" id="PTHR43852">
    <property type="entry name" value="NUCLEOTIDYLTRANSFERASE"/>
    <property type="match status" value="1"/>
</dbReference>
<evidence type="ECO:0000259" key="1">
    <source>
        <dbReference type="Pfam" id="PF18765"/>
    </source>
</evidence>
<protein>
    <recommendedName>
        <fullName evidence="1">Polymerase beta nucleotidyltransferase domain-containing protein</fullName>
    </recommendedName>
</protein>
<name>A0A0P6Y3R9_9CHLR</name>
<dbReference type="SUPFAM" id="SSF81301">
    <property type="entry name" value="Nucleotidyltransferase"/>
    <property type="match status" value="1"/>
</dbReference>
<dbReference type="Pfam" id="PF18765">
    <property type="entry name" value="Polbeta"/>
    <property type="match status" value="1"/>
</dbReference>
<dbReference type="Proteomes" id="UP000050544">
    <property type="component" value="Unassembled WGS sequence"/>
</dbReference>
<comment type="caution">
    <text evidence="2">The sequence shown here is derived from an EMBL/GenBank/DDBJ whole genome shotgun (WGS) entry which is preliminary data.</text>
</comment>
<feature type="domain" description="Polymerase beta nucleotidyltransferase" evidence="1">
    <location>
        <begin position="8"/>
        <end position="105"/>
    </location>
</feature>
<organism evidence="2 3">
    <name type="scientific">Thermanaerothrix daxensis</name>
    <dbReference type="NCBI Taxonomy" id="869279"/>
    <lineage>
        <taxon>Bacteria</taxon>
        <taxon>Bacillati</taxon>
        <taxon>Chloroflexota</taxon>
        <taxon>Anaerolineae</taxon>
        <taxon>Anaerolineales</taxon>
        <taxon>Anaerolineaceae</taxon>
        <taxon>Thermanaerothrix</taxon>
    </lineage>
</organism>
<dbReference type="InterPro" id="IPR041633">
    <property type="entry name" value="Polbeta"/>
</dbReference>
<evidence type="ECO:0000313" key="2">
    <source>
        <dbReference type="EMBL" id="KPL83727.1"/>
    </source>
</evidence>
<dbReference type="CDD" id="cd05403">
    <property type="entry name" value="NT_KNTase_like"/>
    <property type="match status" value="1"/>
</dbReference>
<proteinExistence type="predicted"/>
<reference evidence="2 3" key="1">
    <citation type="submission" date="2015-07" db="EMBL/GenBank/DDBJ databases">
        <title>Whole genome sequence of Thermanaerothrix daxensis DSM 23592.</title>
        <authorList>
            <person name="Hemp J."/>
            <person name="Ward L.M."/>
            <person name="Pace L.A."/>
            <person name="Fischer W.W."/>
        </authorList>
    </citation>
    <scope>NUCLEOTIDE SEQUENCE [LARGE SCALE GENOMIC DNA]</scope>
    <source>
        <strain evidence="2 3">GNS-1</strain>
    </source>
</reference>
<dbReference type="InterPro" id="IPR043519">
    <property type="entry name" value="NT_sf"/>
</dbReference>
<dbReference type="InterPro" id="IPR052930">
    <property type="entry name" value="TA_antitoxin_MntA"/>
</dbReference>
<accession>A0A0P6Y3R9</accession>
<dbReference type="AlphaFoldDB" id="A0A0P6Y3R9"/>
<sequence>MHMLYKQQLADLCRQFSIEILYAFGSRGREAGRFVLENQPMLTSDSDLDIGVLPARSLSAREKAELTLLLEDFFGVNRVDLIVLPEADPFLAANIVRGERLYERDVYLADEYELFVLRRAGDLIPLERERLALIEERLK</sequence>
<gene>
    <name evidence="2" type="ORF">SE15_00160</name>
</gene>